<keyword evidence="1" id="KW-1185">Reference proteome</keyword>
<accession>A0A915JI96</accession>
<proteinExistence type="predicted"/>
<sequence>MKIVLIEDVAAEESNVHLHVNGIIISEGMERWWIHLLYMMEQRFNLRLGTITFMKLWIGG</sequence>
<organism evidence="1 2">
    <name type="scientific">Romanomermis culicivorax</name>
    <name type="common">Nematode worm</name>
    <dbReference type="NCBI Taxonomy" id="13658"/>
    <lineage>
        <taxon>Eukaryota</taxon>
        <taxon>Metazoa</taxon>
        <taxon>Ecdysozoa</taxon>
        <taxon>Nematoda</taxon>
        <taxon>Enoplea</taxon>
        <taxon>Dorylaimia</taxon>
        <taxon>Mermithida</taxon>
        <taxon>Mermithoidea</taxon>
        <taxon>Mermithidae</taxon>
        <taxon>Romanomermis</taxon>
    </lineage>
</organism>
<dbReference type="AlphaFoldDB" id="A0A915JI96"/>
<reference evidence="2" key="1">
    <citation type="submission" date="2022-11" db="UniProtKB">
        <authorList>
            <consortium name="WormBaseParasite"/>
        </authorList>
    </citation>
    <scope>IDENTIFICATION</scope>
</reference>
<evidence type="ECO:0000313" key="2">
    <source>
        <dbReference type="WBParaSite" id="nRc.2.0.1.t25869-RA"/>
    </source>
</evidence>
<dbReference type="WBParaSite" id="nRc.2.0.1.t25869-RA">
    <property type="protein sequence ID" value="nRc.2.0.1.t25869-RA"/>
    <property type="gene ID" value="nRc.2.0.1.g25869"/>
</dbReference>
<evidence type="ECO:0000313" key="1">
    <source>
        <dbReference type="Proteomes" id="UP000887565"/>
    </source>
</evidence>
<name>A0A915JI96_ROMCU</name>
<dbReference type="Proteomes" id="UP000887565">
    <property type="component" value="Unplaced"/>
</dbReference>
<protein>
    <submittedName>
        <fullName evidence="2">Uncharacterized protein</fullName>
    </submittedName>
</protein>